<dbReference type="InterPro" id="IPR029044">
    <property type="entry name" value="Nucleotide-diphossugar_trans"/>
</dbReference>
<geneLocation type="plasmid" evidence="6">
    <name>p1</name>
</geneLocation>
<evidence type="ECO:0000256" key="5">
    <source>
        <dbReference type="HAMAP-Rule" id="MF_02114"/>
    </source>
</evidence>
<dbReference type="Pfam" id="PF01983">
    <property type="entry name" value="CofC"/>
    <property type="match status" value="1"/>
</dbReference>
<proteinExistence type="inferred from homology"/>
<keyword evidence="6" id="KW-0614">Plasmid</keyword>
<keyword evidence="2 5" id="KW-0548">Nucleotidyltransferase</keyword>
<dbReference type="AlphaFoldDB" id="A0A4D8QAE8"/>
<evidence type="ECO:0000313" key="6">
    <source>
        <dbReference type="EMBL" id="QCO04950.1"/>
    </source>
</evidence>
<dbReference type="PANTHER" id="PTHR40392:SF1">
    <property type="entry name" value="2-PHOSPHO-L-LACTATE GUANYLYLTRANSFERASE"/>
    <property type="match status" value="1"/>
</dbReference>
<dbReference type="HAMAP" id="MF_02114">
    <property type="entry name" value="CofC"/>
    <property type="match status" value="1"/>
</dbReference>
<dbReference type="SUPFAM" id="SSF53448">
    <property type="entry name" value="Nucleotide-diphospho-sugar transferases"/>
    <property type="match status" value="1"/>
</dbReference>
<evidence type="ECO:0000256" key="4">
    <source>
        <dbReference type="ARBA" id="ARBA00023134"/>
    </source>
</evidence>
<comment type="catalytic activity">
    <reaction evidence="5">
        <text>(2R)-3-phosphoglycerate + GTP + H(+) = 3-[(R)-glyceryl]-diphospho-5'-guanosine + diphosphate</text>
        <dbReference type="Rhea" id="RHEA:63440"/>
        <dbReference type="ChEBI" id="CHEBI:15378"/>
        <dbReference type="ChEBI" id="CHEBI:33019"/>
        <dbReference type="ChEBI" id="CHEBI:37565"/>
        <dbReference type="ChEBI" id="CHEBI:58272"/>
        <dbReference type="ChEBI" id="CHEBI:147306"/>
        <dbReference type="EC" id="2.7.7.106"/>
    </reaction>
</comment>
<name>A0A4D8QAE8_AZOBR</name>
<protein>
    <recommendedName>
        <fullName evidence="5">3-phospho-D-glycerate guanylyltransferase</fullName>
        <shortName evidence="5">3PG guanylyltransferase</shortName>
        <ecNumber evidence="5">2.7.7.106</ecNumber>
    </recommendedName>
</protein>
<dbReference type="GO" id="GO:0052645">
    <property type="term" value="P:F420-0 metabolic process"/>
    <property type="evidence" value="ECO:0007669"/>
    <property type="project" value="UniProtKB-UniRule"/>
</dbReference>
<dbReference type="GO" id="GO:0043814">
    <property type="term" value="F:phospholactate guanylyltransferase activity"/>
    <property type="evidence" value="ECO:0007669"/>
    <property type="project" value="InterPro"/>
</dbReference>
<evidence type="ECO:0000256" key="2">
    <source>
        <dbReference type="ARBA" id="ARBA00022695"/>
    </source>
</evidence>
<comment type="pathway">
    <text evidence="5">Cofactor biosynthesis; coenzyme F420 biosynthesis.</text>
</comment>
<dbReference type="EMBL" id="CP032331">
    <property type="protein sequence ID" value="QCO04950.1"/>
    <property type="molecule type" value="Genomic_DNA"/>
</dbReference>
<keyword evidence="1 5" id="KW-0808">Transferase</keyword>
<dbReference type="UniPathway" id="UPA00071"/>
<evidence type="ECO:0000313" key="7">
    <source>
        <dbReference type="Proteomes" id="UP000298596"/>
    </source>
</evidence>
<dbReference type="GO" id="GO:0005525">
    <property type="term" value="F:GTP binding"/>
    <property type="evidence" value="ECO:0007669"/>
    <property type="project" value="UniProtKB-KW"/>
</dbReference>
<dbReference type="NCBIfam" id="TIGR03552">
    <property type="entry name" value="F420_cofC"/>
    <property type="match status" value="1"/>
</dbReference>
<comment type="similarity">
    <text evidence="5">Belongs to the CofC family.</text>
</comment>
<dbReference type="Gene3D" id="3.90.550.10">
    <property type="entry name" value="Spore Coat Polysaccharide Biosynthesis Protein SpsA, Chain A"/>
    <property type="match status" value="1"/>
</dbReference>
<sequence>MPAHPSSDREGGVSVTARDPWCVVPVKAFHAAKQRLGPVHGAEFRRALARAMLEDVLAAATAVDALGGVAVVTADPEVRSLAGGFGVRLLDEPRADEGLSSAVAAAARRLAAEDCRAMLVLPADIPGVTPADIRSLLDGHPPAPGLTIVPDRDGDGTNAILASPPDALPFAYGPNSFSRHVAGARQAGCTVRVVTSPAIGFDLDHPADLSAFARTPSPTRTWRFLQTPGLGAGALFADAAGNASIAEFRP</sequence>
<reference evidence="6 7" key="1">
    <citation type="submission" date="2018-09" db="EMBL/GenBank/DDBJ databases">
        <title>Whole genome based analysis of evolution and adaptive divergence in Indian and Brazilian strains of Azospirillum brasilense.</title>
        <authorList>
            <person name="Singh C."/>
            <person name="Tripathi A.K."/>
        </authorList>
    </citation>
    <scope>NUCLEOTIDE SEQUENCE [LARGE SCALE GENOMIC DNA]</scope>
    <source>
        <strain evidence="6 7">MTCC4036</strain>
        <plasmid evidence="6 7">p1</plasmid>
    </source>
</reference>
<keyword evidence="4 5" id="KW-0342">GTP-binding</keyword>
<dbReference type="EC" id="2.7.7.106" evidence="5"/>
<comment type="function">
    <text evidence="5">Guanylyltransferase that catalyzes the activation of (2R)-3-phosphoglycerate (3PG) as 3-[(R)-glyceryl]-diphospho-5'-guanosine, via the condensation of 3PG with GTP. It is involved in the biosynthesis of a derivative of the hydride carrier cofactor coenzyme F420, 3PG-F420.</text>
</comment>
<keyword evidence="3 5" id="KW-0547">Nucleotide-binding</keyword>
<organism evidence="6 7">
    <name type="scientific">Azospirillum brasilense</name>
    <dbReference type="NCBI Taxonomy" id="192"/>
    <lineage>
        <taxon>Bacteria</taxon>
        <taxon>Pseudomonadati</taxon>
        <taxon>Pseudomonadota</taxon>
        <taxon>Alphaproteobacteria</taxon>
        <taxon>Rhodospirillales</taxon>
        <taxon>Azospirillaceae</taxon>
        <taxon>Azospirillum</taxon>
    </lineage>
</organism>
<dbReference type="InterPro" id="IPR002835">
    <property type="entry name" value="CofC"/>
</dbReference>
<evidence type="ECO:0000256" key="3">
    <source>
        <dbReference type="ARBA" id="ARBA00022741"/>
    </source>
</evidence>
<dbReference type="PANTHER" id="PTHR40392">
    <property type="entry name" value="2-PHOSPHO-L-LACTATE GUANYLYLTRANSFERASE"/>
    <property type="match status" value="1"/>
</dbReference>
<evidence type="ECO:0000256" key="1">
    <source>
        <dbReference type="ARBA" id="ARBA00022679"/>
    </source>
</evidence>
<dbReference type="Proteomes" id="UP000298596">
    <property type="component" value="Plasmid p1"/>
</dbReference>
<gene>
    <name evidence="6" type="primary">cofC</name>
    <name evidence="5" type="synonym">fbiD</name>
    <name evidence="6" type="ORF">D3867_16845</name>
</gene>
<accession>A0A4D8QAE8</accession>